<dbReference type="SUPFAM" id="SSF51735">
    <property type="entry name" value="NAD(P)-binding Rossmann-fold domains"/>
    <property type="match status" value="1"/>
</dbReference>
<reference evidence="6" key="1">
    <citation type="journal article" date="2022" name="G3 (Bethesda)">
        <title>High quality genome of the basidiomycete yeast Dioszegia hungarica PDD-24b-2 isolated from cloud water.</title>
        <authorList>
            <person name="Jarrige D."/>
            <person name="Haridas S."/>
            <person name="Bleykasten-Grosshans C."/>
            <person name="Joly M."/>
            <person name="Nadalig T."/>
            <person name="Sancelme M."/>
            <person name="Vuilleumier S."/>
            <person name="Grigoriev I.V."/>
            <person name="Amato P."/>
            <person name="Bringel F."/>
        </authorList>
    </citation>
    <scope>NUCLEOTIDE SEQUENCE</scope>
    <source>
        <strain evidence="6">PDD-24b-2</strain>
    </source>
</reference>
<evidence type="ECO:0000259" key="5">
    <source>
        <dbReference type="SMART" id="SM00822"/>
    </source>
</evidence>
<evidence type="ECO:0000313" key="6">
    <source>
        <dbReference type="EMBL" id="KAI9632522.1"/>
    </source>
</evidence>
<dbReference type="PANTHER" id="PTHR43008:SF6">
    <property type="entry name" value="NADP-DEPENDENT MANNITOL DEHYDROGENASE"/>
    <property type="match status" value="1"/>
</dbReference>
<dbReference type="GeneID" id="77730493"/>
<gene>
    <name evidence="6" type="ORF">MKK02DRAFT_40825</name>
</gene>
<keyword evidence="7" id="KW-1185">Reference proteome</keyword>
<feature type="region of interest" description="Disordered" evidence="4">
    <location>
        <begin position="198"/>
        <end position="223"/>
    </location>
</feature>
<dbReference type="PROSITE" id="PS00061">
    <property type="entry name" value="ADH_SHORT"/>
    <property type="match status" value="1"/>
</dbReference>
<comment type="caution">
    <text evidence="6">The sequence shown here is derived from an EMBL/GenBank/DDBJ whole genome shotgun (WGS) entry which is preliminary data.</text>
</comment>
<dbReference type="InterPro" id="IPR057326">
    <property type="entry name" value="KR_dom"/>
</dbReference>
<dbReference type="Proteomes" id="UP001164286">
    <property type="component" value="Unassembled WGS sequence"/>
</dbReference>
<evidence type="ECO:0000256" key="1">
    <source>
        <dbReference type="ARBA" id="ARBA00006484"/>
    </source>
</evidence>
<comment type="similarity">
    <text evidence="1">Belongs to the short-chain dehydrogenases/reductases (SDR) family.</text>
</comment>
<evidence type="ECO:0000256" key="4">
    <source>
        <dbReference type="SAM" id="MobiDB-lite"/>
    </source>
</evidence>
<dbReference type="RefSeq" id="XP_052942299.1">
    <property type="nucleotide sequence ID" value="XM_053091288.1"/>
</dbReference>
<proteinExistence type="inferred from homology"/>
<keyword evidence="2" id="KW-0521">NADP</keyword>
<dbReference type="InterPro" id="IPR002347">
    <property type="entry name" value="SDR_fam"/>
</dbReference>
<dbReference type="Pfam" id="PF13561">
    <property type="entry name" value="adh_short_C2"/>
    <property type="match status" value="1"/>
</dbReference>
<feature type="compositionally biased region" description="Basic and acidic residues" evidence="4">
    <location>
        <begin position="205"/>
        <end position="215"/>
    </location>
</feature>
<dbReference type="InterPro" id="IPR036291">
    <property type="entry name" value="NAD(P)-bd_dom_sf"/>
</dbReference>
<evidence type="ECO:0000256" key="3">
    <source>
        <dbReference type="ARBA" id="ARBA00023002"/>
    </source>
</evidence>
<dbReference type="GO" id="GO:0050664">
    <property type="term" value="F:oxidoreductase activity, acting on NAD(P)H, oxygen as acceptor"/>
    <property type="evidence" value="ECO:0007669"/>
    <property type="project" value="TreeGrafter"/>
</dbReference>
<accession>A0AA38H0H4</accession>
<evidence type="ECO:0000256" key="2">
    <source>
        <dbReference type="ARBA" id="ARBA00022857"/>
    </source>
</evidence>
<dbReference type="PRINTS" id="PR00080">
    <property type="entry name" value="SDRFAMILY"/>
</dbReference>
<name>A0AA38H0H4_9TREE</name>
<sequence>MVWQVDLSGKCIIVSGGNRGIGLAIAQQIAQAGAHVAILYKSSGDAPERAKEVSEKYGVHCEAFQCDVSDQKAVQELVGRIYKDVGPVGGVVCSAGVAVPKPAVEMTKEDFDQQMVPNVWGCFTVAQAAVNLWQEHGYQNGRVVFVSSVSGSIANKGAKQCFYNTSKGALNALARSLAMEWAEMGVLVNCISPGPVNTDMTKGMRQNDEKKKSNEDSTMLGRFSEPEEQAGAVVYFLSDYSTYTTGTELRIDGGMTAW</sequence>
<dbReference type="PANTHER" id="PTHR43008">
    <property type="entry name" value="BENZIL REDUCTASE"/>
    <property type="match status" value="1"/>
</dbReference>
<dbReference type="Gene3D" id="3.40.50.720">
    <property type="entry name" value="NAD(P)-binding Rossmann-like Domain"/>
    <property type="match status" value="1"/>
</dbReference>
<dbReference type="AlphaFoldDB" id="A0AA38H0H4"/>
<dbReference type="InterPro" id="IPR020904">
    <property type="entry name" value="Sc_DH/Rdtase_CS"/>
</dbReference>
<dbReference type="PRINTS" id="PR00081">
    <property type="entry name" value="GDHRDH"/>
</dbReference>
<dbReference type="SMART" id="SM00822">
    <property type="entry name" value="PKS_KR"/>
    <property type="match status" value="1"/>
</dbReference>
<organism evidence="6 7">
    <name type="scientific">Dioszegia hungarica</name>
    <dbReference type="NCBI Taxonomy" id="4972"/>
    <lineage>
        <taxon>Eukaryota</taxon>
        <taxon>Fungi</taxon>
        <taxon>Dikarya</taxon>
        <taxon>Basidiomycota</taxon>
        <taxon>Agaricomycotina</taxon>
        <taxon>Tremellomycetes</taxon>
        <taxon>Tremellales</taxon>
        <taxon>Bulleribasidiaceae</taxon>
        <taxon>Dioszegia</taxon>
    </lineage>
</organism>
<dbReference type="GO" id="GO:0016616">
    <property type="term" value="F:oxidoreductase activity, acting on the CH-OH group of donors, NAD or NADP as acceptor"/>
    <property type="evidence" value="ECO:0007669"/>
    <property type="project" value="UniProtKB-ARBA"/>
</dbReference>
<dbReference type="EMBL" id="JAKWFO010000014">
    <property type="protein sequence ID" value="KAI9632522.1"/>
    <property type="molecule type" value="Genomic_DNA"/>
</dbReference>
<protein>
    <recommendedName>
        <fullName evidence="5">Ketoreductase domain-containing protein</fullName>
    </recommendedName>
</protein>
<evidence type="ECO:0000313" key="7">
    <source>
        <dbReference type="Proteomes" id="UP001164286"/>
    </source>
</evidence>
<keyword evidence="3" id="KW-0560">Oxidoreductase</keyword>
<feature type="domain" description="Ketoreductase" evidence="5">
    <location>
        <begin position="10"/>
        <end position="194"/>
    </location>
</feature>
<dbReference type="FunFam" id="3.40.50.720:FF:000084">
    <property type="entry name" value="Short-chain dehydrogenase reductase"/>
    <property type="match status" value="1"/>
</dbReference>